<evidence type="ECO:0000313" key="6">
    <source>
        <dbReference type="Proteomes" id="UP000695022"/>
    </source>
</evidence>
<dbReference type="SMART" id="SM00150">
    <property type="entry name" value="SPEC"/>
    <property type="match status" value="5"/>
</dbReference>
<dbReference type="InterPro" id="IPR001849">
    <property type="entry name" value="PH_domain"/>
</dbReference>
<organism evidence="6 7">
    <name type="scientific">Priapulus caudatus</name>
    <name type="common">Priapulid worm</name>
    <dbReference type="NCBI Taxonomy" id="37621"/>
    <lineage>
        <taxon>Eukaryota</taxon>
        <taxon>Metazoa</taxon>
        <taxon>Ecdysozoa</taxon>
        <taxon>Scalidophora</taxon>
        <taxon>Priapulida</taxon>
        <taxon>Priapulimorpha</taxon>
        <taxon>Priapulimorphida</taxon>
        <taxon>Priapulidae</taxon>
        <taxon>Priapulus</taxon>
    </lineage>
</organism>
<dbReference type="PANTHER" id="PTHR11915">
    <property type="entry name" value="SPECTRIN/FILAMIN RELATED CYTOSKELETAL PROTEIN"/>
    <property type="match status" value="1"/>
</dbReference>
<protein>
    <submittedName>
        <fullName evidence="7">Spectrin beta chain, non-erythrocytic 1-like isoform X1</fullName>
    </submittedName>
</protein>
<dbReference type="RefSeq" id="XP_014671016.1">
    <property type="nucleotide sequence ID" value="XM_014815530.1"/>
</dbReference>
<feature type="compositionally biased region" description="Basic and acidic residues" evidence="4">
    <location>
        <begin position="1303"/>
        <end position="1314"/>
    </location>
</feature>
<dbReference type="InterPro" id="IPR001605">
    <property type="entry name" value="PH_dom-spectrin-type"/>
</dbReference>
<feature type="domain" description="PH" evidence="5">
    <location>
        <begin position="735"/>
        <end position="844"/>
    </location>
</feature>
<keyword evidence="3" id="KW-0677">Repeat</keyword>
<dbReference type="InterPro" id="IPR002017">
    <property type="entry name" value="Spectrin_repeat"/>
</dbReference>
<dbReference type="GeneID" id="106811811"/>
<dbReference type="SUPFAM" id="SSF50729">
    <property type="entry name" value="PH domain-like"/>
    <property type="match status" value="1"/>
</dbReference>
<evidence type="ECO:0000256" key="1">
    <source>
        <dbReference type="ARBA" id="ARBA00006826"/>
    </source>
</evidence>
<feature type="compositionally biased region" description="Basic and acidic residues" evidence="4">
    <location>
        <begin position="573"/>
        <end position="590"/>
    </location>
</feature>
<dbReference type="Pfam" id="PF00435">
    <property type="entry name" value="Spectrin"/>
    <property type="match status" value="5"/>
</dbReference>
<feature type="region of interest" description="Disordered" evidence="4">
    <location>
        <begin position="645"/>
        <end position="716"/>
    </location>
</feature>
<evidence type="ECO:0000256" key="4">
    <source>
        <dbReference type="SAM" id="MobiDB-lite"/>
    </source>
</evidence>
<evidence type="ECO:0000259" key="5">
    <source>
        <dbReference type="PROSITE" id="PS50003"/>
    </source>
</evidence>
<gene>
    <name evidence="7" type="primary">LOC106811811</name>
</gene>
<evidence type="ECO:0000256" key="3">
    <source>
        <dbReference type="ARBA" id="ARBA00022737"/>
    </source>
</evidence>
<dbReference type="InterPro" id="IPR041681">
    <property type="entry name" value="PH_9"/>
</dbReference>
<dbReference type="Proteomes" id="UP000695022">
    <property type="component" value="Unplaced"/>
</dbReference>
<dbReference type="CDD" id="cd10571">
    <property type="entry name" value="PH_beta_spectrin"/>
    <property type="match status" value="1"/>
</dbReference>
<dbReference type="PRINTS" id="PR00683">
    <property type="entry name" value="SPECTRINPH"/>
</dbReference>
<dbReference type="PROSITE" id="PS50003">
    <property type="entry name" value="PH_DOMAIN"/>
    <property type="match status" value="1"/>
</dbReference>
<evidence type="ECO:0000313" key="7">
    <source>
        <dbReference type="RefSeq" id="XP_014671016.1"/>
    </source>
</evidence>
<name>A0ABM1EFP5_PRICU</name>
<dbReference type="Gene3D" id="1.20.58.60">
    <property type="match status" value="5"/>
</dbReference>
<dbReference type="InterPro" id="IPR011993">
    <property type="entry name" value="PH-like_dom_sf"/>
</dbReference>
<dbReference type="CDD" id="cd00176">
    <property type="entry name" value="SPEC"/>
    <property type="match status" value="3"/>
</dbReference>
<comment type="similarity">
    <text evidence="1">Belongs to the spectrin family.</text>
</comment>
<reference evidence="7" key="1">
    <citation type="submission" date="2025-08" db="UniProtKB">
        <authorList>
            <consortium name="RefSeq"/>
        </authorList>
    </citation>
    <scope>IDENTIFICATION</scope>
</reference>
<feature type="region of interest" description="Disordered" evidence="4">
    <location>
        <begin position="566"/>
        <end position="608"/>
    </location>
</feature>
<keyword evidence="6" id="KW-1185">Reference proteome</keyword>
<feature type="compositionally biased region" description="Basic and acidic residues" evidence="4">
    <location>
        <begin position="645"/>
        <end position="674"/>
    </location>
</feature>
<proteinExistence type="inferred from homology"/>
<dbReference type="Gene3D" id="2.30.29.30">
    <property type="entry name" value="Pleckstrin-homology domain (PH domain)/Phosphotyrosine-binding domain (PTB)"/>
    <property type="match status" value="1"/>
</dbReference>
<keyword evidence="2" id="KW-0117">Actin capping</keyword>
<feature type="compositionally biased region" description="Polar residues" evidence="4">
    <location>
        <begin position="1246"/>
        <end position="1267"/>
    </location>
</feature>
<feature type="compositionally biased region" description="Basic residues" evidence="4">
    <location>
        <begin position="1315"/>
        <end position="1333"/>
    </location>
</feature>
<dbReference type="InterPro" id="IPR018159">
    <property type="entry name" value="Spectrin/alpha-actinin"/>
</dbReference>
<accession>A0ABM1EFP5</accession>
<feature type="region of interest" description="Disordered" evidence="4">
    <location>
        <begin position="1207"/>
        <end position="1333"/>
    </location>
</feature>
<dbReference type="SUPFAM" id="SSF46966">
    <property type="entry name" value="Spectrin repeat"/>
    <property type="match status" value="4"/>
</dbReference>
<sequence length="1333" mass="150524">MSMAEHMLSQQHFASDDVQDHLNTLVTSLQRLKESSADRQRRLLDAVESQTFFMRAKETEQWLSEKSILINNTDLGKDEDDTELMLGNLGTLDLDIENYGSNIKELKALTHGLVQRKHFDMQRIQKQQEDIDESYKALKSMSKNQRKALQGQMQMLKFQHEADDFEEWITEKEQVASSRDMGTDLEHVLTLQKKHELFMLSLNNFVTRQEEVKNLGTEISELGHPQADVVNARCAQLDDKWKAMLETANERLKALQGAEKIHVFDHDVEDTIDWIEEKEAILASEDLSADLDIADKLQRKYETFERDLVAIGKQVHSLTPVADDLYKQFPDAREHVETYHTEAVQAWNELQEKAAQRKQKLTESHNLQSYFDNYRELMTWIYEMTATLTMDMLPHDVAGAEALVKNHKEHKLEIDIKMNDFKEFTGKGEALINQTHVLSHEIQEKIDRINTASDQLLDVWQKQAVLYDCNLDAQLFNRDAEQLHAWMRTREPALKDTNYGGSMREVDELVKKQDDFQKTVDAQLDKVNALKRQTLLEKAFQEKKEIEIKQREKEKLQKKQSELESLRLVAVEPKPEEHAESSDDTVKSTESDGQPDSPESVRILQQPFVKPDVKEASMTMSLLQDEQATQYIGTDVHTEKEVVGSFPTEKHEHVELTPRPDVNDARRTSPEKPEQPFPPARFAKTEAPQKSSGSPKFTPVKKTGSHRRERAAAPSFQIRKTSVPITPEKLNKLHPIVKEGYLQRKHVYHSRRKKATIRSWKHYYVVLSGDLLAFLKTKGQYEAMQTHSTFPLLIHKSRVTVATDYTKHKHVFRLLLADNAEYLFQAPDENEMRDWIDKIQMQSVLMPEATGTLLETLTAADEYKELGSGLGTESLQASPRPMGGAQQQRKASDETAKNSDSGPGRAVLVVEEGPQRGGVTVLTPDAVADGSKMQDAQFTTSLMASTGEVVPPPRAIGRKQMPLPPPPQACEHVASEMDNSRLESPVLMPCGEESAPSAVESCKLDAVLDIQDAVLSITPEDAPAHEEMVAPSLLPHQHGLKRKSEEISDEDHLHEQLIEIDENQVEFAADVFHSDTETDTTAHITMEKRPKMDVNVSISPIDSLAFEPAITVKEPPLSHEPPTTVSVRPKQRLQEMMPSSNFNQDHVPKVHQKDTLAPESARVLPKEPKPGISIHVVSASGDVTLDGKIRPYSDPNVALASEKQPSLWMGPPVSGRPVGKPIKSMPPIPQRSVKPQSEFRPLFAESLSQPSGSGEQAHTMPPSSKITMSPGDRAKTQSLGASGGTGETDEKKNKGSVLAFFRNKNDTHRSDKEKKKQSKQQHKKEKHKKDKGY</sequence>
<dbReference type="SMART" id="SM00233">
    <property type="entry name" value="PH"/>
    <property type="match status" value="1"/>
</dbReference>
<evidence type="ECO:0000256" key="2">
    <source>
        <dbReference type="ARBA" id="ARBA00022467"/>
    </source>
</evidence>
<feature type="region of interest" description="Disordered" evidence="4">
    <location>
        <begin position="870"/>
        <end position="905"/>
    </location>
</feature>
<dbReference type="Pfam" id="PF15410">
    <property type="entry name" value="PH_9"/>
    <property type="match status" value="1"/>
</dbReference>